<dbReference type="Pfam" id="PF00072">
    <property type="entry name" value="Response_reg"/>
    <property type="match status" value="1"/>
</dbReference>
<dbReference type="Proteomes" id="UP000199666">
    <property type="component" value="Unassembled WGS sequence"/>
</dbReference>
<evidence type="ECO:0000256" key="2">
    <source>
        <dbReference type="PROSITE-ProRule" id="PRU00169"/>
    </source>
</evidence>
<dbReference type="Gene3D" id="3.40.50.2300">
    <property type="match status" value="1"/>
</dbReference>
<dbReference type="OrthoDB" id="5432534at2"/>
<organism evidence="4 5">
    <name type="scientific">Pedobacter insulae</name>
    <dbReference type="NCBI Taxonomy" id="414048"/>
    <lineage>
        <taxon>Bacteria</taxon>
        <taxon>Pseudomonadati</taxon>
        <taxon>Bacteroidota</taxon>
        <taxon>Sphingobacteriia</taxon>
        <taxon>Sphingobacteriales</taxon>
        <taxon>Sphingobacteriaceae</taxon>
        <taxon>Pedobacter</taxon>
    </lineage>
</organism>
<proteinExistence type="predicted"/>
<accession>A0A1I2TK82</accession>
<keyword evidence="1 2" id="KW-0597">Phosphoprotein</keyword>
<dbReference type="EMBL" id="FOPP01000001">
    <property type="protein sequence ID" value="SFG65278.1"/>
    <property type="molecule type" value="Genomic_DNA"/>
</dbReference>
<dbReference type="GO" id="GO:0000160">
    <property type="term" value="P:phosphorelay signal transduction system"/>
    <property type="evidence" value="ECO:0007669"/>
    <property type="project" value="InterPro"/>
</dbReference>
<evidence type="ECO:0000259" key="3">
    <source>
        <dbReference type="PROSITE" id="PS50110"/>
    </source>
</evidence>
<evidence type="ECO:0000313" key="4">
    <source>
        <dbReference type="EMBL" id="SFG65278.1"/>
    </source>
</evidence>
<dbReference type="SMART" id="SM00448">
    <property type="entry name" value="REC"/>
    <property type="match status" value="1"/>
</dbReference>
<dbReference type="PANTHER" id="PTHR44591:SF3">
    <property type="entry name" value="RESPONSE REGULATORY DOMAIN-CONTAINING PROTEIN"/>
    <property type="match status" value="1"/>
</dbReference>
<dbReference type="InterPro" id="IPR011006">
    <property type="entry name" value="CheY-like_superfamily"/>
</dbReference>
<gene>
    <name evidence="4" type="ORF">SAMN04489864_101459</name>
</gene>
<dbReference type="SUPFAM" id="SSF52172">
    <property type="entry name" value="CheY-like"/>
    <property type="match status" value="1"/>
</dbReference>
<dbReference type="PROSITE" id="PS50110">
    <property type="entry name" value="RESPONSE_REGULATORY"/>
    <property type="match status" value="1"/>
</dbReference>
<dbReference type="InterPro" id="IPR001789">
    <property type="entry name" value="Sig_transdc_resp-reg_receiver"/>
</dbReference>
<protein>
    <submittedName>
        <fullName evidence="4">Response regulator receiver domain-containing protein</fullName>
    </submittedName>
</protein>
<dbReference type="AlphaFoldDB" id="A0A1I2TK82"/>
<sequence>MKKRIHILEDDKDIGYIIEFLLKDEGYDLQLSSSFKEMKKKLKDSIPDLFILDVMLPDGNGIEICHDLKNDMFTKHIPVIVMSANIRSKQMSEMAAPDDYISKPFDLDDIENRIKKLLA</sequence>
<dbReference type="STRING" id="414048.SAMN04489864_101459"/>
<evidence type="ECO:0000256" key="1">
    <source>
        <dbReference type="ARBA" id="ARBA00022553"/>
    </source>
</evidence>
<evidence type="ECO:0000313" key="5">
    <source>
        <dbReference type="Proteomes" id="UP000199666"/>
    </source>
</evidence>
<keyword evidence="5" id="KW-1185">Reference proteome</keyword>
<dbReference type="InterPro" id="IPR050595">
    <property type="entry name" value="Bact_response_regulator"/>
</dbReference>
<feature type="domain" description="Response regulatory" evidence="3">
    <location>
        <begin position="4"/>
        <end position="118"/>
    </location>
</feature>
<feature type="modified residue" description="4-aspartylphosphate" evidence="2">
    <location>
        <position position="53"/>
    </location>
</feature>
<name>A0A1I2TK82_9SPHI</name>
<reference evidence="4 5" key="1">
    <citation type="submission" date="2016-10" db="EMBL/GenBank/DDBJ databases">
        <authorList>
            <person name="de Groot N.N."/>
        </authorList>
    </citation>
    <scope>NUCLEOTIDE SEQUENCE [LARGE SCALE GENOMIC DNA]</scope>
    <source>
        <strain evidence="4 5">DSM 18684</strain>
    </source>
</reference>
<dbReference type="PANTHER" id="PTHR44591">
    <property type="entry name" value="STRESS RESPONSE REGULATOR PROTEIN 1"/>
    <property type="match status" value="1"/>
</dbReference>
<dbReference type="RefSeq" id="WP_090991926.1">
    <property type="nucleotide sequence ID" value="NZ_FOPP01000001.1"/>
</dbReference>